<dbReference type="PROSITE" id="PS51186">
    <property type="entry name" value="GNAT"/>
    <property type="match status" value="1"/>
</dbReference>
<dbReference type="InterPro" id="IPR016181">
    <property type="entry name" value="Acyl_CoA_acyltransferase"/>
</dbReference>
<accession>A0A6J5KM07</accession>
<proteinExistence type="predicted"/>
<feature type="domain" description="N-acetyltransferase" evidence="1">
    <location>
        <begin position="6"/>
        <end position="146"/>
    </location>
</feature>
<dbReference type="SUPFAM" id="SSF55729">
    <property type="entry name" value="Acyl-CoA N-acyltransferases (Nat)"/>
    <property type="match status" value="1"/>
</dbReference>
<dbReference type="Gene3D" id="3.40.630.30">
    <property type="match status" value="1"/>
</dbReference>
<sequence>MDQMIFKIKKVNIKKSEFVELLIELQKSILPADTPMSCKYGHWWIAYTESGKPIGFAGLMRSATWTNAGYLCRAGVLDGYTGHGLQKRLIQARVRKAKALGWHWVITDTTQNPPSSNSLINCGFKIYKPRNPWSYKDSIYWRFKLKVPS</sequence>
<dbReference type="InterPro" id="IPR000182">
    <property type="entry name" value="GNAT_dom"/>
</dbReference>
<evidence type="ECO:0000313" key="2">
    <source>
        <dbReference type="EMBL" id="CAB4121310.1"/>
    </source>
</evidence>
<dbReference type="Pfam" id="PF00583">
    <property type="entry name" value="Acetyltransf_1"/>
    <property type="match status" value="1"/>
</dbReference>
<reference evidence="2" key="1">
    <citation type="submission" date="2020-04" db="EMBL/GenBank/DDBJ databases">
        <authorList>
            <person name="Chiriac C."/>
            <person name="Salcher M."/>
            <person name="Ghai R."/>
            <person name="Kavagutti S V."/>
        </authorList>
    </citation>
    <scope>NUCLEOTIDE SEQUENCE</scope>
</reference>
<evidence type="ECO:0000259" key="1">
    <source>
        <dbReference type="PROSITE" id="PS51186"/>
    </source>
</evidence>
<gene>
    <name evidence="2" type="ORF">UFOVP13_11</name>
</gene>
<protein>
    <submittedName>
        <fullName evidence="2">NAT_SF domain containing protein</fullName>
    </submittedName>
</protein>
<name>A0A6J5KM07_9CAUD</name>
<dbReference type="EMBL" id="LR796145">
    <property type="protein sequence ID" value="CAB4121310.1"/>
    <property type="molecule type" value="Genomic_DNA"/>
</dbReference>
<dbReference type="CDD" id="cd04301">
    <property type="entry name" value="NAT_SF"/>
    <property type="match status" value="1"/>
</dbReference>
<organism evidence="2">
    <name type="scientific">uncultured Caudovirales phage</name>
    <dbReference type="NCBI Taxonomy" id="2100421"/>
    <lineage>
        <taxon>Viruses</taxon>
        <taxon>Duplodnaviria</taxon>
        <taxon>Heunggongvirae</taxon>
        <taxon>Uroviricota</taxon>
        <taxon>Caudoviricetes</taxon>
        <taxon>Peduoviridae</taxon>
        <taxon>Maltschvirus</taxon>
        <taxon>Maltschvirus maltsch</taxon>
    </lineage>
</organism>
<dbReference type="GO" id="GO:0016747">
    <property type="term" value="F:acyltransferase activity, transferring groups other than amino-acyl groups"/>
    <property type="evidence" value="ECO:0007669"/>
    <property type="project" value="InterPro"/>
</dbReference>